<reference evidence="10" key="1">
    <citation type="submission" date="2020-06" db="EMBL/GenBank/DDBJ databases">
        <title>Draft genome sequences of strains closely related to Aspergillus parafelis and Aspergillus hiratsukae.</title>
        <authorList>
            <person name="Dos Santos R.A.C."/>
            <person name="Rivero-Menendez O."/>
            <person name="Steenwyk J.L."/>
            <person name="Mead M.E."/>
            <person name="Goldman G.H."/>
            <person name="Alastruey-Izquierdo A."/>
            <person name="Rokas A."/>
        </authorList>
    </citation>
    <scope>NUCLEOTIDE SEQUENCE</scope>
    <source>
        <strain evidence="10">CNM-CM5623</strain>
    </source>
</reference>
<dbReference type="CDD" id="cd08999">
    <property type="entry name" value="GH43_ABN-like"/>
    <property type="match status" value="1"/>
</dbReference>
<evidence type="ECO:0000256" key="6">
    <source>
        <dbReference type="PIRSR" id="PIRSR606710-2"/>
    </source>
</evidence>
<dbReference type="PANTHER" id="PTHR42812:SF5">
    <property type="entry name" value="ENDO-ARABINASE"/>
    <property type="match status" value="1"/>
</dbReference>
<dbReference type="InterPro" id="IPR051795">
    <property type="entry name" value="Glycosyl_Hydrlase_43"/>
</dbReference>
<dbReference type="InterPro" id="IPR023296">
    <property type="entry name" value="Glyco_hydro_beta-prop_sf"/>
</dbReference>
<keyword evidence="9" id="KW-1133">Transmembrane helix</keyword>
<dbReference type="Gene3D" id="2.115.10.20">
    <property type="entry name" value="Glycosyl hydrolase domain, family 43"/>
    <property type="match status" value="1"/>
</dbReference>
<keyword evidence="3 7" id="KW-0378">Hydrolase</keyword>
<comment type="caution">
    <text evidence="10">The sequence shown here is derived from an EMBL/GenBank/DDBJ whole genome shotgun (WGS) entry which is preliminary data.</text>
</comment>
<keyword evidence="4 7" id="KW-0326">Glycosidase</keyword>
<evidence type="ECO:0000256" key="5">
    <source>
        <dbReference type="PIRSR" id="PIRSR606710-1"/>
    </source>
</evidence>
<dbReference type="Proteomes" id="UP000654922">
    <property type="component" value="Unassembled WGS sequence"/>
</dbReference>
<sequence>MTGRLLSTFTTKKGQLTSSVYYLQPEDETPPKSRSSLFSRPLTRKKTIILGITGFLVIAIIVVVITVPIVVLRHKEPSSHQGPSDHQEPSDHASYHDESNRPIYAVYNFPDPGMIRVNGTWYSYATNAAINNPDVAHVPVATSQDLKNWTRLDGHDAMPTLAGWETGVNHWAPDVIQRNDGKFVLYYSGELKDWKRHHCIGAAVSEKEDPLGPYQPIPEPLACPREYGGAIDPSPFRDTDGKLYVTYKNDGNSIGHGGDCNNGKKPIVKVSIMLQELQDDGITPVGDPIEILRNEEEDGPLVEAPDIIRTDHGYYYLFYSSHCFTSPMYDVKYAYSTSLKGPYKRAPRALVKTGDFNLTSPGGATVAPDGTFMIFHANLDSGDAMVAIASNWTLEMITWPDPIMADLRSGGSR</sequence>
<evidence type="ECO:0000256" key="7">
    <source>
        <dbReference type="RuleBase" id="RU361187"/>
    </source>
</evidence>
<keyword evidence="2" id="KW-0732">Signal</keyword>
<evidence type="ECO:0000313" key="10">
    <source>
        <dbReference type="EMBL" id="KAF7168787.1"/>
    </source>
</evidence>
<organism evidence="10 11">
    <name type="scientific">Aspergillus felis</name>
    <dbReference type="NCBI Taxonomy" id="1287682"/>
    <lineage>
        <taxon>Eukaryota</taxon>
        <taxon>Fungi</taxon>
        <taxon>Dikarya</taxon>
        <taxon>Ascomycota</taxon>
        <taxon>Pezizomycotina</taxon>
        <taxon>Eurotiomycetes</taxon>
        <taxon>Eurotiomycetidae</taxon>
        <taxon>Eurotiales</taxon>
        <taxon>Aspergillaceae</taxon>
        <taxon>Aspergillus</taxon>
        <taxon>Aspergillus subgen. Fumigati</taxon>
    </lineage>
</organism>
<feature type="active site" description="Proton acceptor" evidence="5">
    <location>
        <position position="111"/>
    </location>
</feature>
<comment type="similarity">
    <text evidence="1 7">Belongs to the glycosyl hydrolase 43 family.</text>
</comment>
<dbReference type="InterPro" id="IPR006710">
    <property type="entry name" value="Glyco_hydro_43"/>
</dbReference>
<keyword evidence="9" id="KW-0812">Transmembrane</keyword>
<feature type="active site" description="Proton donor" evidence="5">
    <location>
        <position position="303"/>
    </location>
</feature>
<feature type="region of interest" description="Disordered" evidence="8">
    <location>
        <begin position="76"/>
        <end position="96"/>
    </location>
</feature>
<dbReference type="EMBL" id="JACBAE010001256">
    <property type="protein sequence ID" value="KAF7168787.1"/>
    <property type="molecule type" value="Genomic_DNA"/>
</dbReference>
<accession>A0A8H6QB06</accession>
<dbReference type="Pfam" id="PF04616">
    <property type="entry name" value="Glyco_hydro_43"/>
    <property type="match status" value="1"/>
</dbReference>
<proteinExistence type="inferred from homology"/>
<evidence type="ECO:0000256" key="8">
    <source>
        <dbReference type="SAM" id="MobiDB-lite"/>
    </source>
</evidence>
<evidence type="ECO:0000256" key="3">
    <source>
        <dbReference type="ARBA" id="ARBA00022801"/>
    </source>
</evidence>
<evidence type="ECO:0000256" key="1">
    <source>
        <dbReference type="ARBA" id="ARBA00009865"/>
    </source>
</evidence>
<dbReference type="SUPFAM" id="SSF75005">
    <property type="entry name" value="Arabinanase/levansucrase/invertase"/>
    <property type="match status" value="1"/>
</dbReference>
<feature type="site" description="Important for catalytic activity, responsible for pKa modulation of the active site Glu and correct orientation of both the proton donor and substrate" evidence="6">
    <location>
        <position position="232"/>
    </location>
</feature>
<evidence type="ECO:0000256" key="9">
    <source>
        <dbReference type="SAM" id="Phobius"/>
    </source>
</evidence>
<name>A0A8H6QB06_9EURO</name>
<evidence type="ECO:0000256" key="2">
    <source>
        <dbReference type="ARBA" id="ARBA00022729"/>
    </source>
</evidence>
<dbReference type="GO" id="GO:0005975">
    <property type="term" value="P:carbohydrate metabolic process"/>
    <property type="evidence" value="ECO:0007669"/>
    <property type="project" value="InterPro"/>
</dbReference>
<keyword evidence="9" id="KW-0472">Membrane</keyword>
<dbReference type="OrthoDB" id="3879658at2759"/>
<dbReference type="AlphaFoldDB" id="A0A8H6QB06"/>
<dbReference type="GO" id="GO:0004553">
    <property type="term" value="F:hydrolase activity, hydrolyzing O-glycosyl compounds"/>
    <property type="evidence" value="ECO:0007669"/>
    <property type="project" value="InterPro"/>
</dbReference>
<protein>
    <recommendedName>
        <fullName evidence="12">Glycosyl hydrolase family 43 protein</fullName>
    </recommendedName>
</protein>
<gene>
    <name evidence="10" type="ORF">CNMCM5623_001761</name>
</gene>
<feature type="transmembrane region" description="Helical" evidence="9">
    <location>
        <begin position="48"/>
        <end position="71"/>
    </location>
</feature>
<evidence type="ECO:0008006" key="12">
    <source>
        <dbReference type="Google" id="ProtNLM"/>
    </source>
</evidence>
<evidence type="ECO:0000256" key="4">
    <source>
        <dbReference type="ARBA" id="ARBA00023295"/>
    </source>
</evidence>
<evidence type="ECO:0000313" key="11">
    <source>
        <dbReference type="Proteomes" id="UP000654922"/>
    </source>
</evidence>
<dbReference type="PANTHER" id="PTHR42812">
    <property type="entry name" value="BETA-XYLOSIDASE"/>
    <property type="match status" value="1"/>
</dbReference>